<dbReference type="GeneID" id="25906387"/>
<name>A0A0L0FZ11_9EUKA</name>
<proteinExistence type="predicted"/>
<dbReference type="EMBL" id="KQ241993">
    <property type="protein sequence ID" value="KNC81811.1"/>
    <property type="molecule type" value="Genomic_DNA"/>
</dbReference>
<gene>
    <name evidence="1" type="ORF">SARC_05883</name>
</gene>
<evidence type="ECO:0000313" key="2">
    <source>
        <dbReference type="Proteomes" id="UP000054560"/>
    </source>
</evidence>
<protein>
    <submittedName>
        <fullName evidence="1">Uncharacterized protein</fullName>
    </submittedName>
</protein>
<keyword evidence="2" id="KW-1185">Reference proteome</keyword>
<feature type="non-terminal residue" evidence="1">
    <location>
        <position position="148"/>
    </location>
</feature>
<dbReference type="AlphaFoldDB" id="A0A0L0FZ11"/>
<reference evidence="1 2" key="1">
    <citation type="submission" date="2011-02" db="EMBL/GenBank/DDBJ databases">
        <title>The Genome Sequence of Sphaeroforma arctica JP610.</title>
        <authorList>
            <consortium name="The Broad Institute Genome Sequencing Platform"/>
            <person name="Russ C."/>
            <person name="Cuomo C."/>
            <person name="Young S.K."/>
            <person name="Zeng Q."/>
            <person name="Gargeya S."/>
            <person name="Alvarado L."/>
            <person name="Berlin A."/>
            <person name="Chapman S.B."/>
            <person name="Chen Z."/>
            <person name="Freedman E."/>
            <person name="Gellesch M."/>
            <person name="Goldberg J."/>
            <person name="Griggs A."/>
            <person name="Gujja S."/>
            <person name="Heilman E."/>
            <person name="Heiman D."/>
            <person name="Howarth C."/>
            <person name="Mehta T."/>
            <person name="Neiman D."/>
            <person name="Pearson M."/>
            <person name="Roberts A."/>
            <person name="Saif S."/>
            <person name="Shea T."/>
            <person name="Shenoy N."/>
            <person name="Sisk P."/>
            <person name="Stolte C."/>
            <person name="Sykes S."/>
            <person name="White J."/>
            <person name="Yandava C."/>
            <person name="Burger G."/>
            <person name="Gray M.W."/>
            <person name="Holland P.W.H."/>
            <person name="King N."/>
            <person name="Lang F.B.F."/>
            <person name="Roger A.J."/>
            <person name="Ruiz-Trillo I."/>
            <person name="Haas B."/>
            <person name="Nusbaum C."/>
            <person name="Birren B."/>
        </authorList>
    </citation>
    <scope>NUCLEOTIDE SEQUENCE [LARGE SCALE GENOMIC DNA]</scope>
    <source>
        <strain evidence="1 2">JP610</strain>
    </source>
</reference>
<organism evidence="1 2">
    <name type="scientific">Sphaeroforma arctica JP610</name>
    <dbReference type="NCBI Taxonomy" id="667725"/>
    <lineage>
        <taxon>Eukaryota</taxon>
        <taxon>Ichthyosporea</taxon>
        <taxon>Ichthyophonida</taxon>
        <taxon>Sphaeroforma</taxon>
    </lineage>
</organism>
<dbReference type="RefSeq" id="XP_014155713.1">
    <property type="nucleotide sequence ID" value="XM_014300238.1"/>
</dbReference>
<accession>A0A0L0FZ11</accession>
<dbReference type="Proteomes" id="UP000054560">
    <property type="component" value="Unassembled WGS sequence"/>
</dbReference>
<sequence>MCIWSLRGGPSFYHILKQVGDIKTQPQSVSKDSLDIPVVWFTIAHHVQCHRPTRSDESASVQRALQTSLLKIGMCTQLNAQLPPDCTFVLAIDPPIGSVHPALMKSAHKTPEWLYTHHADQRMIPLIDKGAELLVGESHQIQMWFTVP</sequence>
<evidence type="ECO:0000313" key="1">
    <source>
        <dbReference type="EMBL" id="KNC81811.1"/>
    </source>
</evidence>